<evidence type="ECO:0000256" key="1">
    <source>
        <dbReference type="SAM" id="MobiDB-lite"/>
    </source>
</evidence>
<dbReference type="InterPro" id="IPR024410">
    <property type="entry name" value="Phage_TAC_12"/>
</dbReference>
<evidence type="ECO:0000313" key="2">
    <source>
        <dbReference type="EMBL" id="MEB5475536.1"/>
    </source>
</evidence>
<dbReference type="Pfam" id="PF16459">
    <property type="entry name" value="Phage_TAC_13"/>
    <property type="match status" value="1"/>
</dbReference>
<organism evidence="2 3">
    <name type="scientific">Acinetobacter pollinis</name>
    <dbReference type="NCBI Taxonomy" id="2605270"/>
    <lineage>
        <taxon>Bacteria</taxon>
        <taxon>Pseudomonadati</taxon>
        <taxon>Pseudomonadota</taxon>
        <taxon>Gammaproteobacteria</taxon>
        <taxon>Moraxellales</taxon>
        <taxon>Moraxellaceae</taxon>
        <taxon>Acinetobacter</taxon>
    </lineage>
</organism>
<accession>A0ABU6DQ29</accession>
<keyword evidence="3" id="KW-1185">Reference proteome</keyword>
<gene>
    <name evidence="2" type="ORF">I2F25_00465</name>
</gene>
<protein>
    <submittedName>
        <fullName evidence="2">Phage tail assembly chaperone family protein, TAC</fullName>
    </submittedName>
</protein>
<proteinExistence type="predicted"/>
<dbReference type="Proteomes" id="UP001339883">
    <property type="component" value="Unassembled WGS sequence"/>
</dbReference>
<sequence>MKKLSLGMIKSGLLVAKPTAVSIKVENKGEKFEFETFIKPFSYETAVARMTAFQESKAALAGIIAASLYDERTDEEGQISYQPSFTTEEVRETFNQSMTEAIWEKIAEVNGLGKKKEDSTQTQNSSVKSELPQDEVLQK</sequence>
<dbReference type="EMBL" id="VTDN01000001">
    <property type="protein sequence ID" value="MEB5475536.1"/>
    <property type="molecule type" value="Genomic_DNA"/>
</dbReference>
<dbReference type="RefSeq" id="WP_325774195.1">
    <property type="nucleotide sequence ID" value="NZ_VTDN01000001.1"/>
</dbReference>
<reference evidence="2 3" key="1">
    <citation type="submission" date="2019-08" db="EMBL/GenBank/DDBJ databases">
        <title>Five species of Acinetobacter isolated from floral nectar and animal pollinators.</title>
        <authorList>
            <person name="Hendry T.A."/>
        </authorList>
    </citation>
    <scope>NUCLEOTIDE SEQUENCE [LARGE SCALE GENOMIC DNA]</scope>
    <source>
        <strain evidence="2 3">MD18.27</strain>
    </source>
</reference>
<feature type="region of interest" description="Disordered" evidence="1">
    <location>
        <begin position="112"/>
        <end position="139"/>
    </location>
</feature>
<evidence type="ECO:0000313" key="3">
    <source>
        <dbReference type="Proteomes" id="UP001339883"/>
    </source>
</evidence>
<name>A0ABU6DQ29_9GAMM</name>
<comment type="caution">
    <text evidence="2">The sequence shown here is derived from an EMBL/GenBank/DDBJ whole genome shotgun (WGS) entry which is preliminary data.</text>
</comment>